<evidence type="ECO:0000313" key="3">
    <source>
        <dbReference type="Proteomes" id="UP001363010"/>
    </source>
</evidence>
<keyword evidence="3" id="KW-1185">Reference proteome</keyword>
<proteinExistence type="predicted"/>
<sequence length="177" mass="21239">MPRIDLDRLLMPPMNEGLFEQSWWNECSAYWKRRREGDDRTAKCAMLAEGLERMEQRREKDRRFQEKYDEWRWFVSTEELELLVEQSTDEAGCLLRHELRMMRTYTAPGEWHFAMRVLLEEAPKHVLAHLLLWTAVEVRIARARITGSAHWRPHEADPPEPEPAFRASKFKPRSYGR</sequence>
<feature type="compositionally biased region" description="Basic residues" evidence="1">
    <location>
        <begin position="168"/>
        <end position="177"/>
    </location>
</feature>
<organism evidence="2 3">
    <name type="scientific">Variovorax humicola</name>
    <dbReference type="NCBI Taxonomy" id="1769758"/>
    <lineage>
        <taxon>Bacteria</taxon>
        <taxon>Pseudomonadati</taxon>
        <taxon>Pseudomonadota</taxon>
        <taxon>Betaproteobacteria</taxon>
        <taxon>Burkholderiales</taxon>
        <taxon>Comamonadaceae</taxon>
        <taxon>Variovorax</taxon>
    </lineage>
</organism>
<reference evidence="2 3" key="1">
    <citation type="submission" date="2024-03" db="EMBL/GenBank/DDBJ databases">
        <title>Novel species of the genus Variovorax.</title>
        <authorList>
            <person name="Liu Q."/>
            <person name="Xin Y.-H."/>
        </authorList>
    </citation>
    <scope>NUCLEOTIDE SEQUENCE [LARGE SCALE GENOMIC DNA]</scope>
    <source>
        <strain evidence="2 3">KACC 18501</strain>
    </source>
</reference>
<dbReference type="Proteomes" id="UP001363010">
    <property type="component" value="Unassembled WGS sequence"/>
</dbReference>
<comment type="caution">
    <text evidence="2">The sequence shown here is derived from an EMBL/GenBank/DDBJ whole genome shotgun (WGS) entry which is preliminary data.</text>
</comment>
<gene>
    <name evidence="2" type="ORF">WKW80_05740</name>
</gene>
<protein>
    <submittedName>
        <fullName evidence="2">Uncharacterized protein</fullName>
    </submittedName>
</protein>
<evidence type="ECO:0000313" key="2">
    <source>
        <dbReference type="EMBL" id="MEJ8821538.1"/>
    </source>
</evidence>
<feature type="region of interest" description="Disordered" evidence="1">
    <location>
        <begin position="150"/>
        <end position="177"/>
    </location>
</feature>
<evidence type="ECO:0000256" key="1">
    <source>
        <dbReference type="SAM" id="MobiDB-lite"/>
    </source>
</evidence>
<accession>A0ABU8VVS7</accession>
<dbReference type="EMBL" id="JBBKZV010000002">
    <property type="protein sequence ID" value="MEJ8821538.1"/>
    <property type="molecule type" value="Genomic_DNA"/>
</dbReference>
<dbReference type="RefSeq" id="WP_340362581.1">
    <property type="nucleotide sequence ID" value="NZ_JBBKZV010000002.1"/>
</dbReference>
<name>A0ABU8VVS7_9BURK</name>